<dbReference type="GO" id="GO:0045273">
    <property type="term" value="C:respiratory chain complex II (succinate dehydrogenase)"/>
    <property type="evidence" value="ECO:0007669"/>
    <property type="project" value="Ensembl"/>
</dbReference>
<gene>
    <name evidence="9" type="primary">Sdha</name>
</gene>
<keyword evidence="5" id="KW-0496">Mitochondrion</keyword>
<dbReference type="FunFam" id="4.10.80.40:FF:000004">
    <property type="entry name" value="Succinate dehydrogenase [ubiquinone] flavoprotein subunit, mitochondrial"/>
    <property type="match status" value="1"/>
</dbReference>
<feature type="active site" description="Proton acceptor" evidence="6">
    <location>
        <position position="286"/>
    </location>
</feature>
<sequence length="405" mass="44816">MAGVGTVSRLLRSRRLALSGAWPAGFQTPARGFQFTVSGSKKASAKVSDAGGINAALGNMEEDNWRWHFYDTVKGSDWLGDQDAIHYMTEQAPASVVELENYGMPFSRTEDGKIYQRAFGGQSLKFGKGGQAHRCCCVADRTGHSLLHTLYGRSLRYDTSYFVEYFALDLLMENGECRGVIALCIEDGSIHRIRAKNTVIATGGYGRTYFSCTSAHTSTGDGTAMITRAGLPCQDLEFVQFHPTGIYGAGCLITEGCRGEGGILINSQGERFMERYAPVAKDLASRDVVSRSMTLEIREGDKVPSIKPNAGEESVMNLDKLRFADGSIRTSELRLSMQKVRIDEYDYSKPIQGQQQRPFKEHWRKHTLSYVDTKTGKVTLDYRPVIDKTLNEADCATVPPAIRSY</sequence>
<dbReference type="PANTHER" id="PTHR11632:SF51">
    <property type="entry name" value="SUCCINATE DEHYDROGENASE [UBIQUINONE] FLAVOPROTEIN SUBUNIT, MITOCHONDRIAL"/>
    <property type="match status" value="1"/>
</dbReference>
<dbReference type="Proteomes" id="UP000694385">
    <property type="component" value="Unassembled WGS sequence"/>
</dbReference>
<dbReference type="GeneTree" id="ENSGT00910000144277"/>
<dbReference type="Gene3D" id="3.50.50.60">
    <property type="entry name" value="FAD/NAD(P)-binding domain"/>
    <property type="match status" value="1"/>
</dbReference>
<reference evidence="9" key="2">
    <citation type="submission" date="2025-09" db="UniProtKB">
        <authorList>
            <consortium name="Ensembl"/>
        </authorList>
    </citation>
    <scope>IDENTIFICATION</scope>
</reference>
<keyword evidence="3" id="KW-0472">Membrane</keyword>
<accession>A0A8C5P0W6</accession>
<dbReference type="Gene3D" id="3.90.700.10">
    <property type="entry name" value="Succinate dehydrogenase/fumarate reductase flavoprotein, catalytic domain"/>
    <property type="match status" value="1"/>
</dbReference>
<evidence type="ECO:0000256" key="4">
    <source>
        <dbReference type="ARBA" id="ARBA00023002"/>
    </source>
</evidence>
<dbReference type="AlphaFoldDB" id="A0A8C5P0W6"/>
<proteinExistence type="predicted"/>
<dbReference type="GO" id="GO:0009055">
    <property type="term" value="F:electron transfer activity"/>
    <property type="evidence" value="ECO:0007669"/>
    <property type="project" value="TreeGrafter"/>
</dbReference>
<keyword evidence="4" id="KW-0560">Oxidoreductase</keyword>
<keyword evidence="10" id="KW-1185">Reference proteome</keyword>
<dbReference type="Pfam" id="PF00890">
    <property type="entry name" value="FAD_binding_2"/>
    <property type="match status" value="1"/>
</dbReference>
<dbReference type="Pfam" id="PF02910">
    <property type="entry name" value="Succ_DH_flav_C"/>
    <property type="match status" value="1"/>
</dbReference>
<evidence type="ECO:0000259" key="7">
    <source>
        <dbReference type="Pfam" id="PF00890"/>
    </source>
</evidence>
<dbReference type="SUPFAM" id="SSF51905">
    <property type="entry name" value="FAD/NAD(P)-binding domain"/>
    <property type="match status" value="1"/>
</dbReference>
<evidence type="ECO:0000256" key="6">
    <source>
        <dbReference type="PIRSR" id="PIRSR630664-50"/>
    </source>
</evidence>
<dbReference type="OMA" id="HRIRANH"/>
<keyword evidence="2" id="KW-0285">Flavoprotein</keyword>
<evidence type="ECO:0000313" key="10">
    <source>
        <dbReference type="Proteomes" id="UP000694385"/>
    </source>
</evidence>
<reference evidence="9" key="1">
    <citation type="submission" date="2025-08" db="UniProtKB">
        <authorList>
            <consortium name="Ensembl"/>
        </authorList>
    </citation>
    <scope>IDENTIFICATION</scope>
</reference>
<dbReference type="SUPFAM" id="SSF46977">
    <property type="entry name" value="Succinate dehydrogenase/fumarate reductase flavoprotein C-terminal domain"/>
    <property type="match status" value="1"/>
</dbReference>
<dbReference type="GO" id="GO:0050660">
    <property type="term" value="F:flavin adenine dinucleotide binding"/>
    <property type="evidence" value="ECO:0007669"/>
    <property type="project" value="TreeGrafter"/>
</dbReference>
<feature type="domain" description="Fumarate reductase/succinate dehydrogenase flavoprotein-like C-terminal" evidence="8">
    <location>
        <begin position="361"/>
        <end position="405"/>
    </location>
</feature>
<dbReference type="GO" id="GO:0005743">
    <property type="term" value="C:mitochondrial inner membrane"/>
    <property type="evidence" value="ECO:0007669"/>
    <property type="project" value="UniProtKB-SubCell"/>
</dbReference>
<dbReference type="InterPro" id="IPR015939">
    <property type="entry name" value="Fum_Rdtase/Succ_DH_flav-like_C"/>
</dbReference>
<dbReference type="InterPro" id="IPR027477">
    <property type="entry name" value="Succ_DH/fumarate_Rdtase_cat_sf"/>
</dbReference>
<comment type="subcellular location">
    <subcellularLocation>
        <location evidence="1">Mitochondrion inner membrane</location>
        <topology evidence="1">Peripheral membrane protein</topology>
        <orientation evidence="1">Matrix side</orientation>
    </subcellularLocation>
</comment>
<evidence type="ECO:0000256" key="2">
    <source>
        <dbReference type="ARBA" id="ARBA00022630"/>
    </source>
</evidence>
<dbReference type="GO" id="GO:0006121">
    <property type="term" value="P:mitochondrial electron transport, succinate to ubiquinone"/>
    <property type="evidence" value="ECO:0007669"/>
    <property type="project" value="TreeGrafter"/>
</dbReference>
<dbReference type="InterPro" id="IPR003953">
    <property type="entry name" value="FAD-dep_OxRdtase_2_FAD-bd"/>
</dbReference>
<dbReference type="InterPro" id="IPR037099">
    <property type="entry name" value="Fum_R/Succ_DH_flav-like_C_sf"/>
</dbReference>
<evidence type="ECO:0000259" key="8">
    <source>
        <dbReference type="Pfam" id="PF02910"/>
    </source>
</evidence>
<keyword evidence="3" id="KW-0999">Mitochondrion inner membrane</keyword>
<evidence type="ECO:0000256" key="1">
    <source>
        <dbReference type="ARBA" id="ARBA00004443"/>
    </source>
</evidence>
<name>A0A8C5P0W6_JACJA</name>
<evidence type="ECO:0000313" key="9">
    <source>
        <dbReference type="Ensembl" id="ENSJJAP00000013989.1"/>
    </source>
</evidence>
<dbReference type="GO" id="GO:0005730">
    <property type="term" value="C:nucleolus"/>
    <property type="evidence" value="ECO:0007669"/>
    <property type="project" value="Ensembl"/>
</dbReference>
<dbReference type="InterPro" id="IPR030664">
    <property type="entry name" value="SdhA/FrdA/AprA"/>
</dbReference>
<dbReference type="PANTHER" id="PTHR11632">
    <property type="entry name" value="SUCCINATE DEHYDROGENASE 2 FLAVOPROTEIN SUBUNIT"/>
    <property type="match status" value="1"/>
</dbReference>
<dbReference type="Ensembl" id="ENSJJAT00000020483.1">
    <property type="protein sequence ID" value="ENSJJAP00000013989.1"/>
    <property type="gene ID" value="ENSJJAG00000016564.1"/>
</dbReference>
<protein>
    <submittedName>
        <fullName evidence="9">Succinate dehydrogenase complex, subunit A, flavoprotein (Fp)</fullName>
    </submittedName>
</protein>
<dbReference type="GO" id="GO:0008177">
    <property type="term" value="F:succinate dehydrogenase (quinone) activity"/>
    <property type="evidence" value="ECO:0007669"/>
    <property type="project" value="Ensembl"/>
</dbReference>
<evidence type="ECO:0000256" key="3">
    <source>
        <dbReference type="ARBA" id="ARBA00022792"/>
    </source>
</evidence>
<dbReference type="InterPro" id="IPR036188">
    <property type="entry name" value="FAD/NAD-bd_sf"/>
</dbReference>
<dbReference type="GO" id="GO:0006105">
    <property type="term" value="P:succinate metabolic process"/>
    <property type="evidence" value="ECO:0007669"/>
    <property type="project" value="Ensembl"/>
</dbReference>
<evidence type="ECO:0000256" key="5">
    <source>
        <dbReference type="ARBA" id="ARBA00023128"/>
    </source>
</evidence>
<feature type="domain" description="FAD-dependent oxidoreductase 2 FAD-binding" evidence="7">
    <location>
        <begin position="45"/>
        <end position="308"/>
    </location>
</feature>
<dbReference type="GO" id="GO:0007399">
    <property type="term" value="P:nervous system development"/>
    <property type="evidence" value="ECO:0007669"/>
    <property type="project" value="Ensembl"/>
</dbReference>
<organism evidence="9 10">
    <name type="scientific">Jaculus jaculus</name>
    <name type="common">Lesser Egyptian jerboa</name>
    <dbReference type="NCBI Taxonomy" id="51337"/>
    <lineage>
        <taxon>Eukaryota</taxon>
        <taxon>Metazoa</taxon>
        <taxon>Chordata</taxon>
        <taxon>Craniata</taxon>
        <taxon>Vertebrata</taxon>
        <taxon>Euteleostomi</taxon>
        <taxon>Mammalia</taxon>
        <taxon>Eutheria</taxon>
        <taxon>Euarchontoglires</taxon>
        <taxon>Glires</taxon>
        <taxon>Rodentia</taxon>
        <taxon>Myomorpha</taxon>
        <taxon>Dipodoidea</taxon>
        <taxon>Dipodidae</taxon>
        <taxon>Dipodinae</taxon>
        <taxon>Jaculus</taxon>
    </lineage>
</organism>
<dbReference type="Gene3D" id="4.10.80.40">
    <property type="entry name" value="succinate dehydrogenase protein domain"/>
    <property type="match status" value="1"/>
</dbReference>